<gene>
    <name evidence="1" type="primary">acrB_5</name>
    <name evidence="1" type="ORF">NCTC9601_03284</name>
</gene>
<evidence type="ECO:0000313" key="1">
    <source>
        <dbReference type="EMBL" id="SPX56096.1"/>
    </source>
</evidence>
<dbReference type="AlphaFoldDB" id="A0A2X1RK58"/>
<protein>
    <submittedName>
        <fullName evidence="1">RND efflux system</fullName>
    </submittedName>
</protein>
<sequence length="38" mass="4234">MTNYYLTKEKDNVESVFAVNGFGFAGRGQNTGNRGSFR</sequence>
<dbReference type="EMBL" id="UASN01000021">
    <property type="protein sequence ID" value="SPX56096.1"/>
    <property type="molecule type" value="Genomic_DNA"/>
</dbReference>
<dbReference type="SUPFAM" id="SSF82693">
    <property type="entry name" value="Multidrug efflux transporter AcrB pore domain, PN1, PN2, PC1 and PC2 subdomains"/>
    <property type="match status" value="1"/>
</dbReference>
<organism evidence="1 2">
    <name type="scientific">Klebsiella pneumoniae</name>
    <dbReference type="NCBI Taxonomy" id="573"/>
    <lineage>
        <taxon>Bacteria</taxon>
        <taxon>Pseudomonadati</taxon>
        <taxon>Pseudomonadota</taxon>
        <taxon>Gammaproteobacteria</taxon>
        <taxon>Enterobacterales</taxon>
        <taxon>Enterobacteriaceae</taxon>
        <taxon>Klebsiella/Raoultella group</taxon>
        <taxon>Klebsiella</taxon>
        <taxon>Klebsiella pneumoniae complex</taxon>
    </lineage>
</organism>
<reference evidence="1 2" key="1">
    <citation type="submission" date="2018-06" db="EMBL/GenBank/DDBJ databases">
        <authorList>
            <consortium name="Pathogen Informatics"/>
            <person name="Doyle S."/>
        </authorList>
    </citation>
    <scope>NUCLEOTIDE SEQUENCE [LARGE SCALE GENOMIC DNA]</scope>
    <source>
        <strain evidence="1 2">NCTC9601</strain>
    </source>
</reference>
<name>A0A2X1RK58_KLEPN</name>
<dbReference type="Gene3D" id="3.30.70.1430">
    <property type="entry name" value="Multidrug efflux transporter AcrB pore domain"/>
    <property type="match status" value="1"/>
</dbReference>
<dbReference type="Proteomes" id="UP000251123">
    <property type="component" value="Unassembled WGS sequence"/>
</dbReference>
<evidence type="ECO:0000313" key="2">
    <source>
        <dbReference type="Proteomes" id="UP000251123"/>
    </source>
</evidence>
<accession>A0A2X1RK58</accession>
<proteinExistence type="predicted"/>